<dbReference type="InterPro" id="IPR010982">
    <property type="entry name" value="Lambda_DNA-bd_dom_sf"/>
</dbReference>
<organism evidence="2 3">
    <name type="scientific">Actinomadura verrucosospora</name>
    <dbReference type="NCBI Taxonomy" id="46165"/>
    <lineage>
        <taxon>Bacteria</taxon>
        <taxon>Bacillati</taxon>
        <taxon>Actinomycetota</taxon>
        <taxon>Actinomycetes</taxon>
        <taxon>Streptosporangiales</taxon>
        <taxon>Thermomonosporaceae</taxon>
        <taxon>Actinomadura</taxon>
    </lineage>
</organism>
<evidence type="ECO:0000313" key="3">
    <source>
        <dbReference type="Proteomes" id="UP000501240"/>
    </source>
</evidence>
<dbReference type="EMBL" id="CP053892">
    <property type="protein sequence ID" value="QKG20415.1"/>
    <property type="molecule type" value="Genomic_DNA"/>
</dbReference>
<dbReference type="PROSITE" id="PS50943">
    <property type="entry name" value="HTH_CROC1"/>
    <property type="match status" value="1"/>
</dbReference>
<dbReference type="InterPro" id="IPR001387">
    <property type="entry name" value="Cro/C1-type_HTH"/>
</dbReference>
<evidence type="ECO:0000259" key="1">
    <source>
        <dbReference type="PROSITE" id="PS50943"/>
    </source>
</evidence>
<dbReference type="SMART" id="SM00530">
    <property type="entry name" value="HTH_XRE"/>
    <property type="match status" value="1"/>
</dbReference>
<dbReference type="AlphaFoldDB" id="A0A7D3VQG4"/>
<reference evidence="2 3" key="1">
    <citation type="submission" date="2020-05" db="EMBL/GenBank/DDBJ databases">
        <title>Actinomadura verrucosospora NRRL-B18236 (PFL_A860) Genome sequencing and assembly.</title>
        <authorList>
            <person name="Samborskyy M."/>
        </authorList>
    </citation>
    <scope>NUCLEOTIDE SEQUENCE [LARGE SCALE GENOMIC DNA]</scope>
    <source>
        <strain evidence="2 3">NRRL:B18236</strain>
    </source>
</reference>
<feature type="domain" description="HTH cro/C1-type" evidence="1">
    <location>
        <begin position="15"/>
        <end position="69"/>
    </location>
</feature>
<proteinExistence type="predicted"/>
<accession>A0A7D3VQG4</accession>
<dbReference type="Pfam" id="PF13560">
    <property type="entry name" value="HTH_31"/>
    <property type="match status" value="1"/>
</dbReference>
<dbReference type="Pfam" id="PF19054">
    <property type="entry name" value="DUF5753"/>
    <property type="match status" value="1"/>
</dbReference>
<dbReference type="RefSeq" id="WP_173094834.1">
    <property type="nucleotide sequence ID" value="NZ_CP053892.1"/>
</dbReference>
<dbReference type="Proteomes" id="UP000501240">
    <property type="component" value="Chromosome"/>
</dbReference>
<sequence length="293" mass="33441">MPSAYLRRRRLAAELRRIREERGWSVEAVAEKIFISESKITRLENAQIRPDLGDVMNMLDLFEIESGQHDRLAKLAREAAQKGWWDRHGMAMGPRQKIAADLESSAATIRSYDQTAMPGVMQSPEFLAALIELDQRQGPITYMPERMAEAREYRQREMLRVDGPTYETVLDECVIHRLDVPPEAMAAQLRHMISLVSSEERITVRVLTHDARVRGGFLPQSSFYLYTFTETGDPPMALVDTATTDLILTQRRDVTQYAQMYDRLRKAALSPKGSVTFLRRVAKRLTEQAGSTP</sequence>
<name>A0A7D3VQG4_ACTVE</name>
<dbReference type="Gene3D" id="1.10.260.40">
    <property type="entry name" value="lambda repressor-like DNA-binding domains"/>
    <property type="match status" value="1"/>
</dbReference>
<dbReference type="CDD" id="cd00093">
    <property type="entry name" value="HTH_XRE"/>
    <property type="match status" value="1"/>
</dbReference>
<protein>
    <submittedName>
        <fullName evidence="2">XRE family transcriptional regulator</fullName>
    </submittedName>
</protein>
<dbReference type="SUPFAM" id="SSF47413">
    <property type="entry name" value="lambda repressor-like DNA-binding domains"/>
    <property type="match status" value="1"/>
</dbReference>
<keyword evidence="3" id="KW-1185">Reference proteome</keyword>
<gene>
    <name evidence="2" type="ORF">ACTIVE_2053</name>
</gene>
<evidence type="ECO:0000313" key="2">
    <source>
        <dbReference type="EMBL" id="QKG20415.1"/>
    </source>
</evidence>
<dbReference type="InterPro" id="IPR043917">
    <property type="entry name" value="DUF5753"/>
</dbReference>
<dbReference type="GO" id="GO:0003677">
    <property type="term" value="F:DNA binding"/>
    <property type="evidence" value="ECO:0007669"/>
    <property type="project" value="InterPro"/>
</dbReference>